<name>A9U7D0_PHYPA</name>
<proteinExistence type="predicted"/>
<reference evidence="2" key="1">
    <citation type="journal article" date="2008" name="Science">
        <title>The Physcomitrella genome reveals evolutionary insights into the conquest of land by plants.</title>
        <authorList>
            <person name="Rensing S."/>
            <person name="Lang D."/>
            <person name="Zimmer A."/>
            <person name="Terry A."/>
            <person name="Salamov A."/>
            <person name="Shapiro H."/>
            <person name="Nishiyama T."/>
            <person name="Perroud P.-F."/>
            <person name="Lindquist E."/>
            <person name="Kamisugi Y."/>
            <person name="Tanahashi T."/>
            <person name="Sakakibara K."/>
            <person name="Fujita T."/>
            <person name="Oishi K."/>
            <person name="Shin-I T."/>
            <person name="Kuroki Y."/>
            <person name="Toyoda A."/>
            <person name="Suzuki Y."/>
            <person name="Hashimoto A."/>
            <person name="Yamaguchi K."/>
            <person name="Sugano A."/>
            <person name="Kohara Y."/>
            <person name="Fujiyama A."/>
            <person name="Anterola A."/>
            <person name="Aoki S."/>
            <person name="Ashton N."/>
            <person name="Barbazuk W.B."/>
            <person name="Barker E."/>
            <person name="Bennetzen J."/>
            <person name="Bezanilla M."/>
            <person name="Blankenship R."/>
            <person name="Cho S.H."/>
            <person name="Dutcher S."/>
            <person name="Estelle M."/>
            <person name="Fawcett J.A."/>
            <person name="Gundlach H."/>
            <person name="Hanada K."/>
            <person name="Heyl A."/>
            <person name="Hicks K.A."/>
            <person name="Hugh J."/>
            <person name="Lohr M."/>
            <person name="Mayer K."/>
            <person name="Melkozernov A."/>
            <person name="Murata T."/>
            <person name="Nelson D."/>
            <person name="Pils B."/>
            <person name="Prigge M."/>
            <person name="Reiss B."/>
            <person name="Renner T."/>
            <person name="Rombauts S."/>
            <person name="Rushton P."/>
            <person name="Sanderfoot A."/>
            <person name="Schween G."/>
            <person name="Shiu S.-H."/>
            <person name="Stueber K."/>
            <person name="Theodoulou F.L."/>
            <person name="Tu H."/>
            <person name="Van de Peer Y."/>
            <person name="Verrier P.J."/>
            <person name="Waters E."/>
            <person name="Wood A."/>
            <person name="Yang L."/>
            <person name="Cove D."/>
            <person name="Cuming A."/>
            <person name="Hasebe M."/>
            <person name="Lucas S."/>
            <person name="Mishler D.B."/>
            <person name="Reski R."/>
            <person name="Grigoriev I."/>
            <person name="Quatrano R.S."/>
            <person name="Boore J.L."/>
        </authorList>
    </citation>
    <scope>NUCLEOTIDE SEQUENCE [LARGE SCALE GENOMIC DNA]</scope>
</reference>
<dbReference type="EMBL" id="DS546438">
    <property type="protein sequence ID" value="EDQ48423.1"/>
    <property type="molecule type" value="Genomic_DNA"/>
</dbReference>
<feature type="compositionally biased region" description="Low complexity" evidence="1">
    <location>
        <begin position="1"/>
        <end position="18"/>
    </location>
</feature>
<organism>
    <name type="scientific">Physcomitrium patens</name>
    <name type="common">Spreading-leaved earth moss</name>
    <name type="synonym">Physcomitrella patens</name>
    <dbReference type="NCBI Taxonomy" id="3218"/>
    <lineage>
        <taxon>Eukaryota</taxon>
        <taxon>Viridiplantae</taxon>
        <taxon>Streptophyta</taxon>
        <taxon>Embryophyta</taxon>
        <taxon>Bryophyta</taxon>
        <taxon>Bryophytina</taxon>
        <taxon>Bryopsida</taxon>
        <taxon>Funariidae</taxon>
        <taxon>Funariales</taxon>
        <taxon>Funariaceae</taxon>
        <taxon>Physcomitrium</taxon>
    </lineage>
</organism>
<feature type="non-terminal residue" evidence="2">
    <location>
        <position position="163"/>
    </location>
</feature>
<evidence type="ECO:0000256" key="1">
    <source>
        <dbReference type="SAM" id="MobiDB-lite"/>
    </source>
</evidence>
<dbReference type="AlphaFoldDB" id="A9U7D0"/>
<evidence type="ECO:0000313" key="2">
    <source>
        <dbReference type="EMBL" id="EDQ48423.1"/>
    </source>
</evidence>
<accession>A9U7D0</accession>
<sequence length="163" mass="17167">MNASPTLPTTPLLSFSPTPSSPPNTLPWEKASNGLDKPHEPPLARGVVRNTQPKEPEMSKLIALVATAVMLDGVRTVIEPGEELPDLSRHDVKELLDSGAAMDPAAQATTEKARKQEEAVAQRAFQEARQRFQEERASTTVPGSADAGVDGQSSAGTADASGS</sequence>
<feature type="compositionally biased region" description="Polar residues" evidence="1">
    <location>
        <begin position="151"/>
        <end position="163"/>
    </location>
</feature>
<gene>
    <name evidence="2" type="ORF">PHYPADRAFT_103822</name>
</gene>
<protein>
    <submittedName>
        <fullName evidence="2">Predicted protein</fullName>
    </submittedName>
</protein>
<feature type="region of interest" description="Disordered" evidence="1">
    <location>
        <begin position="1"/>
        <end position="56"/>
    </location>
</feature>
<feature type="region of interest" description="Disordered" evidence="1">
    <location>
        <begin position="97"/>
        <end position="163"/>
    </location>
</feature>
<feature type="compositionally biased region" description="Basic and acidic residues" evidence="1">
    <location>
        <begin position="111"/>
        <end position="137"/>
    </location>
</feature>